<organism evidence="2 3">
    <name type="scientific">Solibacillus faecavium</name>
    <dbReference type="NCBI Taxonomy" id="2762221"/>
    <lineage>
        <taxon>Bacteria</taxon>
        <taxon>Bacillati</taxon>
        <taxon>Bacillota</taxon>
        <taxon>Bacilli</taxon>
        <taxon>Bacillales</taxon>
        <taxon>Caryophanaceae</taxon>
        <taxon>Solibacillus</taxon>
    </lineage>
</organism>
<keyword evidence="1" id="KW-1133">Transmembrane helix</keyword>
<proteinExistence type="predicted"/>
<comment type="caution">
    <text evidence="2">The sequence shown here is derived from an EMBL/GenBank/DDBJ whole genome shotgun (WGS) entry which is preliminary data.</text>
</comment>
<accession>A0ABR8XXZ0</accession>
<gene>
    <name evidence="2" type="ORF">H9635_08165</name>
</gene>
<evidence type="ECO:0000313" key="3">
    <source>
        <dbReference type="Proteomes" id="UP000619101"/>
    </source>
</evidence>
<dbReference type="Proteomes" id="UP000619101">
    <property type="component" value="Unassembled WGS sequence"/>
</dbReference>
<feature type="transmembrane region" description="Helical" evidence="1">
    <location>
        <begin position="9"/>
        <end position="33"/>
    </location>
</feature>
<keyword evidence="3" id="KW-1185">Reference proteome</keyword>
<feature type="transmembrane region" description="Helical" evidence="1">
    <location>
        <begin position="53"/>
        <end position="72"/>
    </location>
</feature>
<sequence length="185" mass="21513">MRTHYSPRLIFLVLAIVALISIPVVGAIFPMFYVQTFLFDRLAIILYPEEINFRLVMAACFILFIGLMIPVIKQNKLTFSLSSIVIAGGLFVFYLSILSYTYIGKEQVVSNKLFDEKTFQWSEIEEVVLEYYVDDIGKHEEYIFTSVEGDSIRIPLNGQFLHEDKSEIYRVAKENNVEFIEREKK</sequence>
<protein>
    <submittedName>
        <fullName evidence="2">Uncharacterized protein</fullName>
    </submittedName>
</protein>
<dbReference type="EMBL" id="JACSPZ010000003">
    <property type="protein sequence ID" value="MBD8036714.1"/>
    <property type="molecule type" value="Genomic_DNA"/>
</dbReference>
<reference evidence="2 3" key="1">
    <citation type="submission" date="2020-08" db="EMBL/GenBank/DDBJ databases">
        <title>A Genomic Blueprint of the Chicken Gut Microbiome.</title>
        <authorList>
            <person name="Gilroy R."/>
            <person name="Ravi A."/>
            <person name="Getino M."/>
            <person name="Pursley I."/>
            <person name="Horton D.L."/>
            <person name="Alikhan N.-F."/>
            <person name="Baker D."/>
            <person name="Gharbi K."/>
            <person name="Hall N."/>
            <person name="Watson M."/>
            <person name="Adriaenssens E.M."/>
            <person name="Foster-Nyarko E."/>
            <person name="Jarju S."/>
            <person name="Secka A."/>
            <person name="Antonio M."/>
            <person name="Oren A."/>
            <person name="Chaudhuri R."/>
            <person name="La Ragione R.M."/>
            <person name="Hildebrand F."/>
            <person name="Pallen M.J."/>
        </authorList>
    </citation>
    <scope>NUCLEOTIDE SEQUENCE [LARGE SCALE GENOMIC DNA]</scope>
    <source>
        <strain evidence="2 3">A46</strain>
    </source>
</reference>
<evidence type="ECO:0000313" key="2">
    <source>
        <dbReference type="EMBL" id="MBD8036714.1"/>
    </source>
</evidence>
<feature type="transmembrane region" description="Helical" evidence="1">
    <location>
        <begin position="84"/>
        <end position="103"/>
    </location>
</feature>
<dbReference type="RefSeq" id="WP_191699698.1">
    <property type="nucleotide sequence ID" value="NZ_JACSPZ010000003.1"/>
</dbReference>
<keyword evidence="1" id="KW-0812">Transmembrane</keyword>
<name>A0ABR8XXZ0_9BACL</name>
<evidence type="ECO:0000256" key="1">
    <source>
        <dbReference type="SAM" id="Phobius"/>
    </source>
</evidence>
<keyword evidence="1" id="KW-0472">Membrane</keyword>